<evidence type="ECO:0000313" key="3">
    <source>
        <dbReference type="Proteomes" id="UP001500909"/>
    </source>
</evidence>
<reference evidence="2 3" key="1">
    <citation type="journal article" date="2019" name="Int. J. Syst. Evol. Microbiol.">
        <title>The Global Catalogue of Microorganisms (GCM) 10K type strain sequencing project: providing services to taxonomists for standard genome sequencing and annotation.</title>
        <authorList>
            <consortium name="The Broad Institute Genomics Platform"/>
            <consortium name="The Broad Institute Genome Sequencing Center for Infectious Disease"/>
            <person name="Wu L."/>
            <person name="Ma J."/>
        </authorList>
    </citation>
    <scope>NUCLEOTIDE SEQUENCE [LARGE SCALE GENOMIC DNA]</scope>
    <source>
        <strain evidence="2 3">JCM 4805</strain>
    </source>
</reference>
<name>A0ABN1BJK1_9ACTN</name>
<feature type="compositionally biased region" description="Polar residues" evidence="1">
    <location>
        <begin position="91"/>
        <end position="100"/>
    </location>
</feature>
<accession>A0ABN1BJK1</accession>
<comment type="caution">
    <text evidence="2">The sequence shown here is derived from an EMBL/GenBank/DDBJ whole genome shotgun (WGS) entry which is preliminary data.</text>
</comment>
<dbReference type="EMBL" id="BAAABY010000062">
    <property type="protein sequence ID" value="GAA0498942.1"/>
    <property type="molecule type" value="Genomic_DNA"/>
</dbReference>
<evidence type="ECO:0000256" key="1">
    <source>
        <dbReference type="SAM" id="MobiDB-lite"/>
    </source>
</evidence>
<sequence length="108" mass="10887">MKTPISRLPEPPAPATGRQPTVYAIGSVTGATTRSYGRTHSAPAAPASTKQTPYTVGEPPASSRSRKAMTSSASVVSSAQPRPVSLAAGSLRTSAASGPGSTRRAPAR</sequence>
<feature type="compositionally biased region" description="Polar residues" evidence="1">
    <location>
        <begin position="29"/>
        <end position="38"/>
    </location>
</feature>
<protein>
    <submittedName>
        <fullName evidence="2">Uncharacterized protein</fullName>
    </submittedName>
</protein>
<gene>
    <name evidence="2" type="ORF">GCM10010361_75600</name>
</gene>
<dbReference type="Proteomes" id="UP001500909">
    <property type="component" value="Unassembled WGS sequence"/>
</dbReference>
<keyword evidence="3" id="KW-1185">Reference proteome</keyword>
<evidence type="ECO:0000313" key="2">
    <source>
        <dbReference type="EMBL" id="GAA0498942.1"/>
    </source>
</evidence>
<organism evidence="2 3">
    <name type="scientific">Streptomyces olivaceiscleroticus</name>
    <dbReference type="NCBI Taxonomy" id="68245"/>
    <lineage>
        <taxon>Bacteria</taxon>
        <taxon>Bacillati</taxon>
        <taxon>Actinomycetota</taxon>
        <taxon>Actinomycetes</taxon>
        <taxon>Kitasatosporales</taxon>
        <taxon>Streptomycetaceae</taxon>
        <taxon>Streptomyces</taxon>
    </lineage>
</organism>
<proteinExistence type="predicted"/>
<feature type="region of interest" description="Disordered" evidence="1">
    <location>
        <begin position="1"/>
        <end position="108"/>
    </location>
</feature>